<dbReference type="GO" id="GO:0007187">
    <property type="term" value="P:G protein-coupled receptor signaling pathway, coupled to cyclic nucleotide second messenger"/>
    <property type="evidence" value="ECO:0007669"/>
    <property type="project" value="TreeGrafter"/>
</dbReference>
<evidence type="ECO:0000259" key="12">
    <source>
        <dbReference type="PROSITE" id="PS50262"/>
    </source>
</evidence>
<protein>
    <recommendedName>
        <fullName evidence="12">G-protein coupled receptors family 1 profile domain-containing protein</fullName>
    </recommendedName>
</protein>
<evidence type="ECO:0000256" key="2">
    <source>
        <dbReference type="ARBA" id="ARBA00010663"/>
    </source>
</evidence>
<dbReference type="GO" id="GO:0030425">
    <property type="term" value="C:dendrite"/>
    <property type="evidence" value="ECO:0007669"/>
    <property type="project" value="TreeGrafter"/>
</dbReference>
<gene>
    <name evidence="13" type="ORF">TTEB3V08_LOCUS11116</name>
</gene>
<feature type="transmembrane region" description="Helical" evidence="11">
    <location>
        <begin position="59"/>
        <end position="83"/>
    </location>
</feature>
<dbReference type="Pfam" id="PF00001">
    <property type="entry name" value="7tm_1"/>
    <property type="match status" value="1"/>
</dbReference>
<evidence type="ECO:0000256" key="9">
    <source>
        <dbReference type="ARBA" id="ARBA00023224"/>
    </source>
</evidence>
<keyword evidence="5 11" id="KW-1133">Transmembrane helix</keyword>
<dbReference type="PANTHER" id="PTHR24247">
    <property type="entry name" value="5-HYDROXYTRYPTAMINE RECEPTOR"/>
    <property type="match status" value="1"/>
</dbReference>
<dbReference type="InterPro" id="IPR000276">
    <property type="entry name" value="GPCR_Rhodpsn"/>
</dbReference>
<evidence type="ECO:0000256" key="5">
    <source>
        <dbReference type="ARBA" id="ARBA00022989"/>
    </source>
</evidence>
<evidence type="ECO:0000256" key="10">
    <source>
        <dbReference type="SAM" id="MobiDB-lite"/>
    </source>
</evidence>
<dbReference type="InterPro" id="IPR017452">
    <property type="entry name" value="GPCR_Rhodpsn_7TM"/>
</dbReference>
<dbReference type="GO" id="GO:0004993">
    <property type="term" value="F:G protein-coupled serotonin receptor activity"/>
    <property type="evidence" value="ECO:0007669"/>
    <property type="project" value="TreeGrafter"/>
</dbReference>
<keyword evidence="8" id="KW-0675">Receptor</keyword>
<feature type="transmembrane region" description="Helical" evidence="11">
    <location>
        <begin position="103"/>
        <end position="124"/>
    </location>
</feature>
<dbReference type="GO" id="GO:0045202">
    <property type="term" value="C:synapse"/>
    <property type="evidence" value="ECO:0007669"/>
    <property type="project" value="GOC"/>
</dbReference>
<dbReference type="GO" id="GO:0005886">
    <property type="term" value="C:plasma membrane"/>
    <property type="evidence" value="ECO:0007669"/>
    <property type="project" value="UniProtKB-SubCell"/>
</dbReference>
<dbReference type="GO" id="GO:0007268">
    <property type="term" value="P:chemical synaptic transmission"/>
    <property type="evidence" value="ECO:0007669"/>
    <property type="project" value="TreeGrafter"/>
</dbReference>
<organism evidence="13">
    <name type="scientific">Timema tahoe</name>
    <dbReference type="NCBI Taxonomy" id="61484"/>
    <lineage>
        <taxon>Eukaryota</taxon>
        <taxon>Metazoa</taxon>
        <taxon>Ecdysozoa</taxon>
        <taxon>Arthropoda</taxon>
        <taxon>Hexapoda</taxon>
        <taxon>Insecta</taxon>
        <taxon>Pterygota</taxon>
        <taxon>Neoptera</taxon>
        <taxon>Polyneoptera</taxon>
        <taxon>Phasmatodea</taxon>
        <taxon>Timematodea</taxon>
        <taxon>Timematoidea</taxon>
        <taxon>Timematidae</taxon>
        <taxon>Timema</taxon>
    </lineage>
</organism>
<dbReference type="GO" id="GO:0051378">
    <property type="term" value="F:serotonin binding"/>
    <property type="evidence" value="ECO:0007669"/>
    <property type="project" value="TreeGrafter"/>
</dbReference>
<feature type="transmembrane region" description="Helical" evidence="11">
    <location>
        <begin position="16"/>
        <end position="38"/>
    </location>
</feature>
<keyword evidence="7 11" id="KW-0472">Membrane</keyword>
<comment type="subcellular location">
    <subcellularLocation>
        <location evidence="1">Cell membrane</location>
        <topology evidence="1">Multi-pass membrane protein</topology>
    </subcellularLocation>
</comment>
<keyword evidence="3" id="KW-1003">Cell membrane</keyword>
<keyword evidence="6" id="KW-0297">G-protein coupled receptor</keyword>
<evidence type="ECO:0000256" key="4">
    <source>
        <dbReference type="ARBA" id="ARBA00022692"/>
    </source>
</evidence>
<dbReference type="SUPFAM" id="SSF81321">
    <property type="entry name" value="Family A G protein-coupled receptor-like"/>
    <property type="match status" value="1"/>
</dbReference>
<feature type="region of interest" description="Disordered" evidence="10">
    <location>
        <begin position="215"/>
        <end position="237"/>
    </location>
</feature>
<sequence>MEELGYWPFGVVWCNVYVTCDVLACSASIMHMCFISLGRYLGIRNPLKTRHSYSTKRLVGFKITLVWLLSMLISSSITVLGIYNASNIMPHQRLCVINNRAFFVFGSLAAFYIPMVIMVVTYALTVQLLRKKARFAAEHPDSDKFRRLGGRFAATKGQHYINHHHHQQHEELSHHRSSTISHLPLQGKWRTGQVGSGHVSDKGRSSVNSLIHHQELTHHRSSTISHHLFRGSGELDT</sequence>
<keyword evidence="4 11" id="KW-0812">Transmembrane</keyword>
<evidence type="ECO:0000256" key="1">
    <source>
        <dbReference type="ARBA" id="ARBA00004651"/>
    </source>
</evidence>
<dbReference type="GO" id="GO:0030594">
    <property type="term" value="F:neurotransmitter receptor activity"/>
    <property type="evidence" value="ECO:0007669"/>
    <property type="project" value="TreeGrafter"/>
</dbReference>
<evidence type="ECO:0000256" key="11">
    <source>
        <dbReference type="SAM" id="Phobius"/>
    </source>
</evidence>
<evidence type="ECO:0000313" key="13">
    <source>
        <dbReference type="EMBL" id="CAD7463230.1"/>
    </source>
</evidence>
<name>A0A7R9IRQ9_9NEOP</name>
<proteinExistence type="inferred from homology"/>
<feature type="domain" description="G-protein coupled receptors family 1 profile" evidence="12">
    <location>
        <begin position="1"/>
        <end position="134"/>
    </location>
</feature>
<accession>A0A7R9IRQ9</accession>
<evidence type="ECO:0000256" key="8">
    <source>
        <dbReference type="ARBA" id="ARBA00023170"/>
    </source>
</evidence>
<evidence type="ECO:0000256" key="3">
    <source>
        <dbReference type="ARBA" id="ARBA00022475"/>
    </source>
</evidence>
<reference evidence="13" key="1">
    <citation type="submission" date="2020-11" db="EMBL/GenBank/DDBJ databases">
        <authorList>
            <person name="Tran Van P."/>
        </authorList>
    </citation>
    <scope>NUCLEOTIDE SEQUENCE</scope>
</reference>
<dbReference type="Gene3D" id="1.20.1070.10">
    <property type="entry name" value="Rhodopsin 7-helix transmembrane proteins"/>
    <property type="match status" value="1"/>
</dbReference>
<evidence type="ECO:0000256" key="7">
    <source>
        <dbReference type="ARBA" id="ARBA00023136"/>
    </source>
</evidence>
<dbReference type="GO" id="GO:0007210">
    <property type="term" value="P:serotonin receptor signaling pathway"/>
    <property type="evidence" value="ECO:0007669"/>
    <property type="project" value="TreeGrafter"/>
</dbReference>
<comment type="similarity">
    <text evidence="2">Belongs to the G-protein coupled receptor 1 family.</text>
</comment>
<dbReference type="PRINTS" id="PR00237">
    <property type="entry name" value="GPCRRHODOPSN"/>
</dbReference>
<dbReference type="EMBL" id="OE007539">
    <property type="protein sequence ID" value="CAD7463230.1"/>
    <property type="molecule type" value="Genomic_DNA"/>
</dbReference>
<dbReference type="PANTHER" id="PTHR24247:SF228">
    <property type="entry name" value="5-HYDROXYTRYPTAMINE (SEROTONIN) RECEPTOR 2A, ISOFORM B"/>
    <property type="match status" value="1"/>
</dbReference>
<evidence type="ECO:0000256" key="6">
    <source>
        <dbReference type="ARBA" id="ARBA00023040"/>
    </source>
</evidence>
<keyword evidence="9" id="KW-0807">Transducer</keyword>
<dbReference type="AlphaFoldDB" id="A0A7R9IRQ9"/>
<dbReference type="PROSITE" id="PS50262">
    <property type="entry name" value="G_PROTEIN_RECEP_F1_2"/>
    <property type="match status" value="1"/>
</dbReference>